<dbReference type="CDD" id="cd02968">
    <property type="entry name" value="SCO"/>
    <property type="match status" value="1"/>
</dbReference>
<dbReference type="EMBL" id="LRPN01000026">
    <property type="protein sequence ID" value="KWZ84792.1"/>
    <property type="molecule type" value="Genomic_DNA"/>
</dbReference>
<keyword evidence="9" id="KW-1185">Reference proteome</keyword>
<keyword evidence="3" id="KW-0479">Metal-binding</keyword>
<name>A0A0C5CQX2_HEYCO</name>
<protein>
    <submittedName>
        <fullName evidence="7">Electron transport protein SCO1/SenC</fullName>
    </submittedName>
    <submittedName>
        <fullName evidence="8">SCO1 protein-like protein</fullName>
    </submittedName>
</protein>
<feature type="binding site" evidence="3">
    <location>
        <position position="60"/>
    </location>
    <ligand>
        <name>Cu cation</name>
        <dbReference type="ChEBI" id="CHEBI:23378"/>
    </ligand>
</feature>
<evidence type="ECO:0000256" key="3">
    <source>
        <dbReference type="PIRSR" id="PIRSR603782-1"/>
    </source>
</evidence>
<reference evidence="10" key="3">
    <citation type="submission" date="2016-01" db="EMBL/GenBank/DDBJ databases">
        <authorList>
            <person name="Mitreva M."/>
            <person name="Pepin K.H."/>
            <person name="Mihindukulasuriya K.A."/>
            <person name="Fulton R."/>
            <person name="Fronick C."/>
            <person name="O'Laughlin M."/>
            <person name="Miner T."/>
            <person name="Herter B."/>
            <person name="Rosa B.A."/>
            <person name="Cordes M."/>
            <person name="Tomlinson C."/>
            <person name="Wollam A."/>
            <person name="Palsikar V.B."/>
            <person name="Mardis E.R."/>
            <person name="Wilson R.K."/>
        </authorList>
    </citation>
    <scope>NUCLEOTIDE SEQUENCE [LARGE SCALE GENOMIC DNA]</scope>
    <source>
        <strain evidence="10">GED7749B</strain>
    </source>
</reference>
<dbReference type="PROSITE" id="PS51257">
    <property type="entry name" value="PROKAR_LIPOPROTEIN"/>
    <property type="match status" value="1"/>
</dbReference>
<dbReference type="RefSeq" id="WP_014095774.1">
    <property type="nucleotide sequence ID" value="NZ_CP010525.1"/>
</dbReference>
<evidence type="ECO:0000313" key="8">
    <source>
        <dbReference type="EMBL" id="KWZ84792.1"/>
    </source>
</evidence>
<dbReference type="SUPFAM" id="SSF52833">
    <property type="entry name" value="Thioredoxin-like"/>
    <property type="match status" value="1"/>
</dbReference>
<accession>A0A0C5CQX2</accession>
<evidence type="ECO:0000256" key="4">
    <source>
        <dbReference type="PIRSR" id="PIRSR603782-2"/>
    </source>
</evidence>
<dbReference type="Proteomes" id="UP000032024">
    <property type="component" value="Chromosome"/>
</dbReference>
<dbReference type="GO" id="GO:0046872">
    <property type="term" value="F:metal ion binding"/>
    <property type="evidence" value="ECO:0007669"/>
    <property type="project" value="UniProtKB-KW"/>
</dbReference>
<keyword evidence="5" id="KW-0732">Signal</keyword>
<evidence type="ECO:0000256" key="2">
    <source>
        <dbReference type="ARBA" id="ARBA00023008"/>
    </source>
</evidence>
<dbReference type="PANTHER" id="PTHR12151">
    <property type="entry name" value="ELECTRON TRANSPORT PROTIN SCO1/SENC FAMILY MEMBER"/>
    <property type="match status" value="1"/>
</dbReference>
<feature type="binding site" evidence="3">
    <location>
        <position position="64"/>
    </location>
    <ligand>
        <name>Cu cation</name>
        <dbReference type="ChEBI" id="CHEBI:23378"/>
    </ligand>
</feature>
<gene>
    <name evidence="8" type="ORF">HMPREF3213_00710</name>
    <name evidence="7" type="ORF">SB48_HM08orf04843</name>
</gene>
<proteinExistence type="inferred from homology"/>
<feature type="disulfide bond" description="Redox-active" evidence="4">
    <location>
        <begin position="60"/>
        <end position="64"/>
    </location>
</feature>
<dbReference type="STRING" id="1398.AB434_2283"/>
<feature type="chain" id="PRO_5044541345" evidence="5">
    <location>
        <begin position="22"/>
        <end position="187"/>
    </location>
</feature>
<sequence length="187" mass="21360">MKRKIALLVLFVFLLPALSSCAPKGDPVEHFQFKDQDGKSFSLDDLKGKVWVADFIFTSCKTVCPPMTMHMSELQEKIKKAGYKDVELVSFSIDPEVDTPQKLKQFANQFHSDFSMWHFLTGYSQKKIEKFAMKNFKNPVAKSDGNDQVVHGTSFYVVNKDGELIKDFDGSADFDAEKIMKEIEKLR</sequence>
<reference evidence="7" key="1">
    <citation type="submission" date="2015-01" db="EMBL/GenBank/DDBJ databases">
        <title>Comparative genome analysis of Bacillus coagulans HM-08, Clostridium butyricum HM-68, Bacillus subtilis HM-66 and Bacillus licheniformis BL-09.</title>
        <authorList>
            <person name="Zhang H."/>
        </authorList>
    </citation>
    <scope>NUCLEOTIDE SEQUENCE [LARGE SCALE GENOMIC DNA]</scope>
    <source>
        <strain evidence="7">HM-08</strain>
    </source>
</reference>
<organism evidence="8 10">
    <name type="scientific">Heyndrickxia coagulans</name>
    <name type="common">Weizmannia coagulans</name>
    <dbReference type="NCBI Taxonomy" id="1398"/>
    <lineage>
        <taxon>Bacteria</taxon>
        <taxon>Bacillati</taxon>
        <taxon>Bacillota</taxon>
        <taxon>Bacilli</taxon>
        <taxon>Bacillales</taxon>
        <taxon>Bacillaceae</taxon>
        <taxon>Heyndrickxia</taxon>
    </lineage>
</organism>
<evidence type="ECO:0000313" key="10">
    <source>
        <dbReference type="Proteomes" id="UP000070376"/>
    </source>
</evidence>
<keyword evidence="2 3" id="KW-0186">Copper</keyword>
<comment type="similarity">
    <text evidence="1">Belongs to the SCO1/2 family.</text>
</comment>
<dbReference type="EMBL" id="CP010525">
    <property type="protein sequence ID" value="AJO23822.1"/>
    <property type="molecule type" value="Genomic_DNA"/>
</dbReference>
<keyword evidence="4" id="KW-1015">Disulfide bond</keyword>
<dbReference type="Proteomes" id="UP000070376">
    <property type="component" value="Unassembled WGS sequence"/>
</dbReference>
<dbReference type="SMR" id="A0A0C5CQX2"/>
<feature type="signal peptide" evidence="5">
    <location>
        <begin position="1"/>
        <end position="21"/>
    </location>
</feature>
<dbReference type="Pfam" id="PF02630">
    <property type="entry name" value="SCO1-SenC"/>
    <property type="match status" value="1"/>
</dbReference>
<evidence type="ECO:0000256" key="1">
    <source>
        <dbReference type="ARBA" id="ARBA00010996"/>
    </source>
</evidence>
<dbReference type="InterPro" id="IPR036249">
    <property type="entry name" value="Thioredoxin-like_sf"/>
</dbReference>
<evidence type="ECO:0000259" key="6">
    <source>
        <dbReference type="PROSITE" id="PS51352"/>
    </source>
</evidence>
<evidence type="ECO:0000256" key="5">
    <source>
        <dbReference type="SAM" id="SignalP"/>
    </source>
</evidence>
<evidence type="ECO:0000313" key="7">
    <source>
        <dbReference type="EMBL" id="AJO23822.1"/>
    </source>
</evidence>
<reference evidence="9" key="2">
    <citation type="submission" date="2015-01" db="EMBL/GenBank/DDBJ databases">
        <title>Comparative genome analysis of Bacillus coagulans HM-08, Clostridium butyricum HM-68, Bacillus subtilis HM-66 and Bacillus paralicheniformis BL-09.</title>
        <authorList>
            <person name="Zhang H."/>
        </authorList>
    </citation>
    <scope>NUCLEOTIDE SEQUENCE [LARGE SCALE GENOMIC DNA]</scope>
    <source>
        <strain evidence="9">HM-08</strain>
    </source>
</reference>
<feature type="binding site" evidence="3">
    <location>
        <position position="151"/>
    </location>
    <ligand>
        <name>Cu cation</name>
        <dbReference type="ChEBI" id="CHEBI:23378"/>
    </ligand>
</feature>
<reference evidence="8" key="4">
    <citation type="submission" date="2016-01" db="EMBL/GenBank/DDBJ databases">
        <authorList>
            <person name="Oliw E.H."/>
        </authorList>
    </citation>
    <scope>NUCLEOTIDE SEQUENCE [LARGE SCALE GENOMIC DNA]</scope>
    <source>
        <strain evidence="8">GED7749B</strain>
    </source>
</reference>
<dbReference type="PANTHER" id="PTHR12151:SF25">
    <property type="entry name" value="LINALOOL DEHYDRATASE_ISOMERASE DOMAIN-CONTAINING PROTEIN"/>
    <property type="match status" value="1"/>
</dbReference>
<dbReference type="PROSITE" id="PS51352">
    <property type="entry name" value="THIOREDOXIN_2"/>
    <property type="match status" value="1"/>
</dbReference>
<dbReference type="InterPro" id="IPR003782">
    <property type="entry name" value="SCO1/SenC"/>
</dbReference>
<dbReference type="Gene3D" id="3.40.30.10">
    <property type="entry name" value="Glutaredoxin"/>
    <property type="match status" value="1"/>
</dbReference>
<dbReference type="InterPro" id="IPR013766">
    <property type="entry name" value="Thioredoxin_domain"/>
</dbReference>
<dbReference type="AlphaFoldDB" id="A0A0C5CQX2"/>
<feature type="domain" description="Thioredoxin" evidence="6">
    <location>
        <begin position="22"/>
        <end position="187"/>
    </location>
</feature>
<dbReference type="PATRIC" id="fig|1398.18.peg.2999"/>
<evidence type="ECO:0000313" key="9">
    <source>
        <dbReference type="Proteomes" id="UP000032024"/>
    </source>
</evidence>